<name>A0A1I7Z3C7_9BILA</name>
<dbReference type="Proteomes" id="UP000095287">
    <property type="component" value="Unplaced"/>
</dbReference>
<accession>A0A1I7Z3C7</accession>
<proteinExistence type="predicted"/>
<keyword evidence="1" id="KW-0472">Membrane</keyword>
<keyword evidence="1" id="KW-0812">Transmembrane</keyword>
<evidence type="ECO:0000313" key="3">
    <source>
        <dbReference type="WBParaSite" id="L893_g22402.t1"/>
    </source>
</evidence>
<evidence type="ECO:0000256" key="1">
    <source>
        <dbReference type="SAM" id="Phobius"/>
    </source>
</evidence>
<feature type="transmembrane region" description="Helical" evidence="1">
    <location>
        <begin position="6"/>
        <end position="23"/>
    </location>
</feature>
<protein>
    <submittedName>
        <fullName evidence="3">Transmembrane protein</fullName>
    </submittedName>
</protein>
<dbReference type="WBParaSite" id="L893_g22402.t1">
    <property type="protein sequence ID" value="L893_g22402.t1"/>
    <property type="gene ID" value="L893_g22402"/>
</dbReference>
<evidence type="ECO:0000313" key="2">
    <source>
        <dbReference type="Proteomes" id="UP000095287"/>
    </source>
</evidence>
<sequence length="118" mass="13362">MSVGLIIVILLWSVSLFSIVIFGKYSGIPGVLASIFTTLVLTVLLLLWPRYAFKGEDTDENEDTTVDEMAWLRIILLIILTVAIFLAVARTLHQRLLAEFESPIRVTRSHDHFFTLTN</sequence>
<organism evidence="2 3">
    <name type="scientific">Steinernema glaseri</name>
    <dbReference type="NCBI Taxonomy" id="37863"/>
    <lineage>
        <taxon>Eukaryota</taxon>
        <taxon>Metazoa</taxon>
        <taxon>Ecdysozoa</taxon>
        <taxon>Nematoda</taxon>
        <taxon>Chromadorea</taxon>
        <taxon>Rhabditida</taxon>
        <taxon>Tylenchina</taxon>
        <taxon>Panagrolaimomorpha</taxon>
        <taxon>Strongyloidoidea</taxon>
        <taxon>Steinernematidae</taxon>
        <taxon>Steinernema</taxon>
    </lineage>
</organism>
<dbReference type="AlphaFoldDB" id="A0A1I7Z3C7"/>
<reference evidence="3" key="1">
    <citation type="submission" date="2016-11" db="UniProtKB">
        <authorList>
            <consortium name="WormBaseParasite"/>
        </authorList>
    </citation>
    <scope>IDENTIFICATION</scope>
</reference>
<keyword evidence="1" id="KW-1133">Transmembrane helix</keyword>
<feature type="transmembrane region" description="Helical" evidence="1">
    <location>
        <begin position="30"/>
        <end position="49"/>
    </location>
</feature>
<feature type="transmembrane region" description="Helical" evidence="1">
    <location>
        <begin position="69"/>
        <end position="89"/>
    </location>
</feature>
<keyword evidence="2" id="KW-1185">Reference proteome</keyword>